<evidence type="ECO:0000256" key="5">
    <source>
        <dbReference type="ARBA" id="ARBA00022692"/>
    </source>
</evidence>
<dbReference type="GO" id="GO:0005886">
    <property type="term" value="C:plasma membrane"/>
    <property type="evidence" value="ECO:0007669"/>
    <property type="project" value="UniProtKB-SubCell"/>
</dbReference>
<protein>
    <recommendedName>
        <fullName evidence="3 9">Flagellar biosynthetic protein FliR</fullName>
    </recommendedName>
</protein>
<sequence length="252" mass="27276">MEVLEVQKLLFILVRVTAFMVLIPGLSPKSLPATAKLALSFGIALIVYQTLPPVPGYAEPVLFILSALRETLIGLAMGFAGKLIFSAVEMAGQFVDFQAGYSMGALYDPITGATASHYGRFFSWLAIMVFFLLDLHHVLLLALMESFQIAPAGQLGFGAVKLDAVVHLFSLAFRMGFSMAAPLLIVLLLTDLVMGIISRTVPQINVFMLGMPLKTLVAMVMTLMLLSVFMSLAGRNLAQMEGAIRKIAAMFP</sequence>
<comment type="similarity">
    <text evidence="2 10">Belongs to the FliR/MopE/SpaR family.</text>
</comment>
<dbReference type="GO" id="GO:0044780">
    <property type="term" value="P:bacterial-type flagellum assembly"/>
    <property type="evidence" value="ECO:0007669"/>
    <property type="project" value="UniProtKB-UniRule"/>
</dbReference>
<evidence type="ECO:0000256" key="7">
    <source>
        <dbReference type="ARBA" id="ARBA00023136"/>
    </source>
</evidence>
<organism evidence="11 12">
    <name type="scientific">Proteiniclasticum sediminis</name>
    <dbReference type="NCBI Taxonomy" id="2804028"/>
    <lineage>
        <taxon>Bacteria</taxon>
        <taxon>Bacillati</taxon>
        <taxon>Bacillota</taxon>
        <taxon>Clostridia</taxon>
        <taxon>Eubacteriales</taxon>
        <taxon>Clostridiaceae</taxon>
        <taxon>Proteiniclasticum</taxon>
    </lineage>
</organism>
<dbReference type="InterPro" id="IPR002010">
    <property type="entry name" value="T3SS_IM_R"/>
</dbReference>
<dbReference type="GO" id="GO:0006605">
    <property type="term" value="P:protein targeting"/>
    <property type="evidence" value="ECO:0007669"/>
    <property type="project" value="UniProtKB-UniRule"/>
</dbReference>
<dbReference type="InterPro" id="IPR006303">
    <property type="entry name" value="FliR"/>
</dbReference>
<dbReference type="RefSeq" id="WP_230977036.1">
    <property type="nucleotide sequence ID" value="NZ_JAGSCS010000006.1"/>
</dbReference>
<dbReference type="GO" id="GO:0009425">
    <property type="term" value="C:bacterial-type flagellum basal body"/>
    <property type="evidence" value="ECO:0007669"/>
    <property type="project" value="UniProtKB-SubCell"/>
</dbReference>
<dbReference type="NCBIfam" id="TIGR01400">
    <property type="entry name" value="fliR"/>
    <property type="match status" value="1"/>
</dbReference>
<keyword evidence="11" id="KW-0966">Cell projection</keyword>
<feature type="transmembrane region" description="Helical" evidence="10">
    <location>
        <begin position="217"/>
        <end position="238"/>
    </location>
</feature>
<gene>
    <name evidence="11" type="primary">fliR</name>
    <name evidence="11" type="ORF">KCG48_06290</name>
</gene>
<evidence type="ECO:0000256" key="2">
    <source>
        <dbReference type="ARBA" id="ARBA00009772"/>
    </source>
</evidence>
<keyword evidence="5 10" id="KW-0812">Transmembrane</keyword>
<evidence type="ECO:0000256" key="4">
    <source>
        <dbReference type="ARBA" id="ARBA00022475"/>
    </source>
</evidence>
<dbReference type="PANTHER" id="PTHR30065:SF1">
    <property type="entry name" value="SURFACE PRESENTATION OF ANTIGENS PROTEIN SPAR"/>
    <property type="match status" value="1"/>
</dbReference>
<evidence type="ECO:0000256" key="9">
    <source>
        <dbReference type="NCBIfam" id="TIGR01400"/>
    </source>
</evidence>
<evidence type="ECO:0000256" key="1">
    <source>
        <dbReference type="ARBA" id="ARBA00002578"/>
    </source>
</evidence>
<reference evidence="11" key="1">
    <citation type="submission" date="2021-04" db="EMBL/GenBank/DDBJ databases">
        <title>Proteiniclasticum sedimins sp. nov., an obligate anaerobic bacterium isolated from anaerobic sludge.</title>
        <authorList>
            <person name="Liu J."/>
        </authorList>
    </citation>
    <scope>NUCLEOTIDE SEQUENCE</scope>
    <source>
        <strain evidence="11">BAD-10</strain>
    </source>
</reference>
<comment type="subcellular location">
    <subcellularLocation>
        <location evidence="10">Cell membrane</location>
        <topology evidence="10">Multi-pass membrane protein</topology>
    </subcellularLocation>
    <subcellularLocation>
        <location evidence="10">Bacterial flagellum basal body</location>
    </subcellularLocation>
</comment>
<feature type="transmembrane region" description="Helical" evidence="10">
    <location>
        <begin position="121"/>
        <end position="143"/>
    </location>
</feature>
<keyword evidence="6 10" id="KW-1133">Transmembrane helix</keyword>
<proteinExistence type="inferred from homology"/>
<dbReference type="PANTHER" id="PTHR30065">
    <property type="entry name" value="FLAGELLAR BIOSYNTHETIC PROTEIN FLIR"/>
    <property type="match status" value="1"/>
</dbReference>
<dbReference type="AlphaFoldDB" id="A0A941CNP0"/>
<name>A0A941CNP0_9CLOT</name>
<keyword evidence="4 10" id="KW-1003">Cell membrane</keyword>
<evidence type="ECO:0000313" key="12">
    <source>
        <dbReference type="Proteomes" id="UP000675379"/>
    </source>
</evidence>
<evidence type="ECO:0000256" key="6">
    <source>
        <dbReference type="ARBA" id="ARBA00022989"/>
    </source>
</evidence>
<comment type="caution">
    <text evidence="11">The sequence shown here is derived from an EMBL/GenBank/DDBJ whole genome shotgun (WGS) entry which is preliminary data.</text>
</comment>
<evidence type="ECO:0000256" key="3">
    <source>
        <dbReference type="ARBA" id="ARBA00021717"/>
    </source>
</evidence>
<evidence type="ECO:0000313" key="11">
    <source>
        <dbReference type="EMBL" id="MBR0575947.1"/>
    </source>
</evidence>
<feature type="transmembrane region" description="Helical" evidence="10">
    <location>
        <begin position="6"/>
        <end position="26"/>
    </location>
</feature>
<dbReference type="Pfam" id="PF01311">
    <property type="entry name" value="Bac_export_1"/>
    <property type="match status" value="1"/>
</dbReference>
<feature type="transmembrane region" description="Helical" evidence="10">
    <location>
        <begin position="63"/>
        <end position="85"/>
    </location>
</feature>
<dbReference type="PRINTS" id="PR00953">
    <property type="entry name" value="TYPE3IMRPROT"/>
</dbReference>
<dbReference type="EMBL" id="JAGSCS010000006">
    <property type="protein sequence ID" value="MBR0575947.1"/>
    <property type="molecule type" value="Genomic_DNA"/>
</dbReference>
<comment type="caution">
    <text evidence="10">Lacks conserved residue(s) required for the propagation of feature annotation.</text>
</comment>
<keyword evidence="11" id="KW-0282">Flagellum</keyword>
<evidence type="ECO:0000256" key="8">
    <source>
        <dbReference type="ARBA" id="ARBA00023143"/>
    </source>
</evidence>
<keyword evidence="11" id="KW-0969">Cilium</keyword>
<accession>A0A941CNP0</accession>
<comment type="function">
    <text evidence="1 10">Role in flagellar biosynthesis.</text>
</comment>
<dbReference type="Proteomes" id="UP000675379">
    <property type="component" value="Unassembled WGS sequence"/>
</dbReference>
<evidence type="ECO:0000256" key="10">
    <source>
        <dbReference type="RuleBase" id="RU362071"/>
    </source>
</evidence>
<keyword evidence="7 10" id="KW-0472">Membrane</keyword>
<keyword evidence="8 10" id="KW-0975">Bacterial flagellum</keyword>
<keyword evidence="12" id="KW-1185">Reference proteome</keyword>